<dbReference type="GO" id="GO:0003700">
    <property type="term" value="F:DNA-binding transcription factor activity"/>
    <property type="evidence" value="ECO:0007669"/>
    <property type="project" value="InterPro"/>
</dbReference>
<name>A0A1I7NRN6_9HYPH</name>
<protein>
    <submittedName>
        <fullName evidence="5">AraC-type DNA-binding protein</fullName>
    </submittedName>
</protein>
<dbReference type="PROSITE" id="PS01124">
    <property type="entry name" value="HTH_ARAC_FAMILY_2"/>
    <property type="match status" value="1"/>
</dbReference>
<reference evidence="6" key="1">
    <citation type="submission" date="2016-10" db="EMBL/GenBank/DDBJ databases">
        <authorList>
            <person name="Varghese N."/>
            <person name="Submissions S."/>
        </authorList>
    </citation>
    <scope>NUCLEOTIDE SEQUENCE [LARGE SCALE GENOMIC DNA]</scope>
    <source>
        <strain evidence="6">DSM 1565</strain>
    </source>
</reference>
<dbReference type="Proteomes" id="UP000199423">
    <property type="component" value="Unassembled WGS sequence"/>
</dbReference>
<dbReference type="AlphaFoldDB" id="A0A1I7NRN6"/>
<evidence type="ECO:0000313" key="5">
    <source>
        <dbReference type="EMBL" id="SFV37347.1"/>
    </source>
</evidence>
<evidence type="ECO:0000259" key="4">
    <source>
        <dbReference type="PROSITE" id="PS01124"/>
    </source>
</evidence>
<evidence type="ECO:0000256" key="2">
    <source>
        <dbReference type="ARBA" id="ARBA00023125"/>
    </source>
</evidence>
<dbReference type="SMART" id="SM00342">
    <property type="entry name" value="HTH_ARAC"/>
    <property type="match status" value="1"/>
</dbReference>
<dbReference type="OrthoDB" id="8004517at2"/>
<evidence type="ECO:0000256" key="1">
    <source>
        <dbReference type="ARBA" id="ARBA00023015"/>
    </source>
</evidence>
<dbReference type="InterPro" id="IPR020449">
    <property type="entry name" value="Tscrpt_reg_AraC-type_HTH"/>
</dbReference>
<dbReference type="RefSeq" id="WP_092868638.1">
    <property type="nucleotide sequence ID" value="NZ_FPCH01000003.1"/>
</dbReference>
<keyword evidence="6" id="KW-1185">Reference proteome</keyword>
<proteinExistence type="predicted"/>
<dbReference type="PANTHER" id="PTHR46796">
    <property type="entry name" value="HTH-TYPE TRANSCRIPTIONAL ACTIVATOR RHAS-RELATED"/>
    <property type="match status" value="1"/>
</dbReference>
<keyword evidence="1" id="KW-0805">Transcription regulation</keyword>
<dbReference type="SUPFAM" id="SSF46689">
    <property type="entry name" value="Homeodomain-like"/>
    <property type="match status" value="1"/>
</dbReference>
<dbReference type="InterPro" id="IPR018062">
    <property type="entry name" value="HTH_AraC-typ_CS"/>
</dbReference>
<dbReference type="PRINTS" id="PR00032">
    <property type="entry name" value="HTHARAC"/>
</dbReference>
<dbReference type="InterPro" id="IPR050204">
    <property type="entry name" value="AraC_XylS_family_regulators"/>
</dbReference>
<feature type="domain" description="HTH araC/xylS-type" evidence="4">
    <location>
        <begin position="232"/>
        <end position="333"/>
    </location>
</feature>
<accession>A0A1I7NRN6</accession>
<organism evidence="5 6">
    <name type="scientific">Hyphomicrobium facile</name>
    <dbReference type="NCBI Taxonomy" id="51670"/>
    <lineage>
        <taxon>Bacteria</taxon>
        <taxon>Pseudomonadati</taxon>
        <taxon>Pseudomonadota</taxon>
        <taxon>Alphaproteobacteria</taxon>
        <taxon>Hyphomicrobiales</taxon>
        <taxon>Hyphomicrobiaceae</taxon>
        <taxon>Hyphomicrobium</taxon>
    </lineage>
</organism>
<dbReference type="InterPro" id="IPR009057">
    <property type="entry name" value="Homeodomain-like_sf"/>
</dbReference>
<dbReference type="PANTHER" id="PTHR46796:SF6">
    <property type="entry name" value="ARAC SUBFAMILY"/>
    <property type="match status" value="1"/>
</dbReference>
<dbReference type="Pfam" id="PF14525">
    <property type="entry name" value="AraC_binding_2"/>
    <property type="match status" value="1"/>
</dbReference>
<gene>
    <name evidence="5" type="ORF">SAMN04488557_3116</name>
</gene>
<dbReference type="InterPro" id="IPR035418">
    <property type="entry name" value="AraC-bd_2"/>
</dbReference>
<evidence type="ECO:0000256" key="3">
    <source>
        <dbReference type="ARBA" id="ARBA00023163"/>
    </source>
</evidence>
<dbReference type="PROSITE" id="PS00041">
    <property type="entry name" value="HTH_ARAC_FAMILY_1"/>
    <property type="match status" value="1"/>
</dbReference>
<dbReference type="Pfam" id="PF12833">
    <property type="entry name" value="HTH_18"/>
    <property type="match status" value="1"/>
</dbReference>
<keyword evidence="3" id="KW-0804">Transcription</keyword>
<dbReference type="EMBL" id="FPCH01000003">
    <property type="protein sequence ID" value="SFV37347.1"/>
    <property type="molecule type" value="Genomic_DNA"/>
</dbReference>
<dbReference type="Gene3D" id="1.10.10.60">
    <property type="entry name" value="Homeodomain-like"/>
    <property type="match status" value="1"/>
</dbReference>
<evidence type="ECO:0000313" key="6">
    <source>
        <dbReference type="Proteomes" id="UP000199423"/>
    </source>
</evidence>
<sequence>MRAVGGDWRSSLLANSEWDICDTQYCARSGGLSAFRDAMSSAFMPWQIEYTEESEFEARMVCGSSEYGAIARVAMSPAVSTRKSAEIAKSASDCLYGSYVISGELVVEQRGRTTIARRGDLVLYDSALPVKLIEVSTGLYEDMAIRIPKEKLTPVRDQDAVLGNVVISAEQMITPLSSALSFLAQNMAVTTAQELHALQATCAALVPVAALRSYTGSEQADEVSATPNYYTRELARFIDANIGDAMLSPRSAAQHLGISVRYVHKQFAAKGTTFGTYVTDKRLEFVRQDLICEACRHHPIFAVAYRWGFNDLSTFIRAFKKKFGCSPREYRLTFL</sequence>
<dbReference type="STRING" id="51670.SAMN04488557_3116"/>
<dbReference type="InterPro" id="IPR018060">
    <property type="entry name" value="HTH_AraC"/>
</dbReference>
<keyword evidence="2 5" id="KW-0238">DNA-binding</keyword>
<dbReference type="GO" id="GO:0043565">
    <property type="term" value="F:sequence-specific DNA binding"/>
    <property type="evidence" value="ECO:0007669"/>
    <property type="project" value="InterPro"/>
</dbReference>